<comment type="caution">
    <text evidence="7">The sequence shown here is derived from an EMBL/GenBank/DDBJ whole genome shotgun (WGS) entry which is preliminary data.</text>
</comment>
<protein>
    <recommendedName>
        <fullName evidence="6">33 kDa chaperonin</fullName>
    </recommendedName>
    <alternativeName>
        <fullName evidence="6">Heat shock protein 33 homolog</fullName>
        <shortName evidence="6">HSP33</shortName>
    </alternativeName>
</protein>
<comment type="function">
    <text evidence="6">Redox regulated molecular chaperone. Protects both thermally unfolding and oxidatively damaged proteins from irreversible aggregation. Plays an important role in the bacterial defense system toward oxidative stress.</text>
</comment>
<dbReference type="EMBL" id="QOCR01000001">
    <property type="protein sequence ID" value="RHW51928.1"/>
    <property type="molecule type" value="Genomic_DNA"/>
</dbReference>
<dbReference type="Proteomes" id="UP000284109">
    <property type="component" value="Unassembled WGS sequence"/>
</dbReference>
<evidence type="ECO:0000256" key="3">
    <source>
        <dbReference type="ARBA" id="ARBA00023157"/>
    </source>
</evidence>
<evidence type="ECO:0000256" key="1">
    <source>
        <dbReference type="ARBA" id="ARBA00022490"/>
    </source>
</evidence>
<comment type="similarity">
    <text evidence="6">Belongs to the HSP33 family.</text>
</comment>
<dbReference type="NCBIfam" id="NF001033">
    <property type="entry name" value="PRK00114.1"/>
    <property type="match status" value="1"/>
</dbReference>
<evidence type="ECO:0000256" key="4">
    <source>
        <dbReference type="ARBA" id="ARBA00023186"/>
    </source>
</evidence>
<evidence type="ECO:0000256" key="6">
    <source>
        <dbReference type="HAMAP-Rule" id="MF_00117"/>
    </source>
</evidence>
<comment type="PTM">
    <text evidence="6">Under oxidizing conditions two disulfide bonds are formed involving the reactive cysteines. Under reducing conditions zinc is bound to the reactive cysteines and the protein is inactive.</text>
</comment>
<dbReference type="OrthoDB" id="9776534at2"/>
<dbReference type="InterPro" id="IPR000397">
    <property type="entry name" value="Heat_shock_Hsp33"/>
</dbReference>
<dbReference type="GO" id="GO:0005737">
    <property type="term" value="C:cytoplasm"/>
    <property type="evidence" value="ECO:0007669"/>
    <property type="project" value="UniProtKB-SubCell"/>
</dbReference>
<keyword evidence="1 6" id="KW-0963">Cytoplasm</keyword>
<feature type="disulfide bond" description="Redox-active" evidence="6">
    <location>
        <begin position="242"/>
        <end position="244"/>
    </location>
</feature>
<name>A0A3R6UZV9_9LACO</name>
<feature type="disulfide bond" description="Redox-active" evidence="6">
    <location>
        <begin position="275"/>
        <end position="278"/>
    </location>
</feature>
<evidence type="ECO:0000256" key="5">
    <source>
        <dbReference type="ARBA" id="ARBA00023284"/>
    </source>
</evidence>
<dbReference type="PANTHER" id="PTHR30111:SF1">
    <property type="entry name" value="33 KDA CHAPERONIN"/>
    <property type="match status" value="1"/>
</dbReference>
<keyword evidence="2 6" id="KW-0862">Zinc</keyword>
<evidence type="ECO:0000313" key="7">
    <source>
        <dbReference type="EMBL" id="RHW51928.1"/>
    </source>
</evidence>
<keyword evidence="4 6" id="KW-0143">Chaperone</keyword>
<dbReference type="Pfam" id="PF01430">
    <property type="entry name" value="HSP33"/>
    <property type="match status" value="1"/>
</dbReference>
<organism evidence="7 8">
    <name type="scientific">Bombilactobacillus bombi</name>
    <dbReference type="NCBI Taxonomy" id="1303590"/>
    <lineage>
        <taxon>Bacteria</taxon>
        <taxon>Bacillati</taxon>
        <taxon>Bacillota</taxon>
        <taxon>Bacilli</taxon>
        <taxon>Lactobacillales</taxon>
        <taxon>Lactobacillaceae</taxon>
        <taxon>Bombilactobacillus</taxon>
    </lineage>
</organism>
<dbReference type="SUPFAM" id="SSF118352">
    <property type="entry name" value="HSP33 redox switch-like"/>
    <property type="match status" value="1"/>
</dbReference>
<comment type="subcellular location">
    <subcellularLocation>
        <location evidence="6">Cytoplasm</location>
    </subcellularLocation>
</comment>
<keyword evidence="3 6" id="KW-1015">Disulfide bond</keyword>
<dbReference type="AlphaFoldDB" id="A0A3R6UZV9"/>
<evidence type="ECO:0000256" key="2">
    <source>
        <dbReference type="ARBA" id="ARBA00022833"/>
    </source>
</evidence>
<reference evidence="7 8" key="1">
    <citation type="submission" date="2018-07" db="EMBL/GenBank/DDBJ databases">
        <title>Genome sequences of six Lactobacillus spp. isolated from bumble bee guts.</title>
        <authorList>
            <person name="Motta E.V.S."/>
            <person name="Moran N.A."/>
        </authorList>
    </citation>
    <scope>NUCLEOTIDE SEQUENCE [LARGE SCALE GENOMIC DNA]</scope>
    <source>
        <strain evidence="7 8">BI-1.1</strain>
    </source>
</reference>
<dbReference type="InterPro" id="IPR016154">
    <property type="entry name" value="Heat_shock_Hsp33_C"/>
</dbReference>
<dbReference type="Gene3D" id="3.55.30.10">
    <property type="entry name" value="Hsp33 domain"/>
    <property type="match status" value="1"/>
</dbReference>
<dbReference type="GO" id="GO:0044183">
    <property type="term" value="F:protein folding chaperone"/>
    <property type="evidence" value="ECO:0007669"/>
    <property type="project" value="TreeGrafter"/>
</dbReference>
<dbReference type="CDD" id="cd00498">
    <property type="entry name" value="Hsp33"/>
    <property type="match status" value="1"/>
</dbReference>
<dbReference type="InterPro" id="IPR016153">
    <property type="entry name" value="Heat_shock_Hsp33_N"/>
</dbReference>
<evidence type="ECO:0000313" key="8">
    <source>
        <dbReference type="Proteomes" id="UP000284109"/>
    </source>
</evidence>
<gene>
    <name evidence="6" type="primary">hslO</name>
    <name evidence="7" type="ORF">DS831_00940</name>
</gene>
<keyword evidence="5 6" id="KW-0676">Redox-active center</keyword>
<keyword evidence="8" id="KW-1185">Reference proteome</keyword>
<sequence length="296" mass="32610">MLLKVGKILKDYLIKALVNQSKFRVYVIKATRLVNEAQKSHQLTPSATQILGESLIATLLLSTSMLKNDEMLTTRLIGNGPIGAVIADANAQGQVKGYLQNLPTDLTNYNKQSELIGNQGRLSVTKDQKLAQPFTGEVPLISDDIAQNYAYYLAKSEQIPAAIGLVVNINAKQKVISAGGFMIQALPNTPTSDSEQIIQQIRQLPSLKRIFTIKSTPEMILTKLFKQTNTKILQKAPVEFHCDCSKARFARSLAGLDSKELQALITEQHGAETVCRFCGQAYQFTSTDLQKIIAEK</sequence>
<dbReference type="PANTHER" id="PTHR30111">
    <property type="entry name" value="33 KDA CHAPERONIN"/>
    <property type="match status" value="1"/>
</dbReference>
<proteinExistence type="inferred from homology"/>
<accession>A0A3R6UZV9</accession>
<dbReference type="GO" id="GO:0042026">
    <property type="term" value="P:protein refolding"/>
    <property type="evidence" value="ECO:0007669"/>
    <property type="project" value="TreeGrafter"/>
</dbReference>
<dbReference type="Gene3D" id="3.90.1280.10">
    <property type="entry name" value="HSP33 redox switch-like"/>
    <property type="match status" value="1"/>
</dbReference>
<dbReference type="SUPFAM" id="SSF64397">
    <property type="entry name" value="Hsp33 domain"/>
    <property type="match status" value="1"/>
</dbReference>
<dbReference type="GO" id="GO:0051082">
    <property type="term" value="F:unfolded protein binding"/>
    <property type="evidence" value="ECO:0007669"/>
    <property type="project" value="UniProtKB-UniRule"/>
</dbReference>
<dbReference type="HAMAP" id="MF_00117">
    <property type="entry name" value="HslO"/>
    <property type="match status" value="1"/>
</dbReference>
<dbReference type="PIRSF" id="PIRSF005261">
    <property type="entry name" value="Heat_shock_Hsp33"/>
    <property type="match status" value="1"/>
</dbReference>